<dbReference type="AlphaFoldDB" id="A0A9J7MTU5"/>
<evidence type="ECO:0000256" key="1">
    <source>
        <dbReference type="ARBA" id="ARBA00005964"/>
    </source>
</evidence>
<dbReference type="OrthoDB" id="3200163at2759"/>
<dbReference type="Gene3D" id="3.40.50.1820">
    <property type="entry name" value="alpha/beta hydrolase"/>
    <property type="match status" value="1"/>
</dbReference>
<accession>A0A9J7MTU5</accession>
<dbReference type="Proteomes" id="UP000001554">
    <property type="component" value="Chromosome 6"/>
</dbReference>
<gene>
    <name evidence="6" type="primary">LOC118417188</name>
</gene>
<dbReference type="InterPro" id="IPR019826">
    <property type="entry name" value="Carboxylesterase_B_AS"/>
</dbReference>
<organism evidence="5 6">
    <name type="scientific">Branchiostoma floridae</name>
    <name type="common">Florida lancelet</name>
    <name type="synonym">Amphioxus</name>
    <dbReference type="NCBI Taxonomy" id="7739"/>
    <lineage>
        <taxon>Eukaryota</taxon>
        <taxon>Metazoa</taxon>
        <taxon>Chordata</taxon>
        <taxon>Cephalochordata</taxon>
        <taxon>Leptocardii</taxon>
        <taxon>Amphioxiformes</taxon>
        <taxon>Branchiostomatidae</taxon>
        <taxon>Branchiostoma</taxon>
    </lineage>
</organism>
<feature type="domain" description="Carboxylesterase type B" evidence="4">
    <location>
        <begin position="43"/>
        <end position="570"/>
    </location>
</feature>
<keyword evidence="3" id="KW-0732">Signal</keyword>
<reference evidence="5" key="1">
    <citation type="journal article" date="2020" name="Nat. Ecol. Evol.">
        <title>Deeply conserved synteny resolves early events in vertebrate evolution.</title>
        <authorList>
            <person name="Simakov O."/>
            <person name="Marletaz F."/>
            <person name="Yue J.X."/>
            <person name="O'Connell B."/>
            <person name="Jenkins J."/>
            <person name="Brandt A."/>
            <person name="Calef R."/>
            <person name="Tung C.H."/>
            <person name="Huang T.K."/>
            <person name="Schmutz J."/>
            <person name="Satoh N."/>
            <person name="Yu J.K."/>
            <person name="Putnam N.H."/>
            <person name="Green R.E."/>
            <person name="Rokhsar D.S."/>
        </authorList>
    </citation>
    <scope>NUCLEOTIDE SEQUENCE [LARGE SCALE GENOMIC DNA]</scope>
    <source>
        <strain evidence="5">S238N-H82</strain>
    </source>
</reference>
<dbReference type="Pfam" id="PF00135">
    <property type="entry name" value="COesterase"/>
    <property type="match status" value="1"/>
</dbReference>
<protein>
    <recommendedName>
        <fullName evidence="3">Carboxylic ester hydrolase</fullName>
        <ecNumber evidence="3">3.1.1.-</ecNumber>
    </recommendedName>
</protein>
<dbReference type="RefSeq" id="XP_035678529.1">
    <property type="nucleotide sequence ID" value="XM_035822636.1"/>
</dbReference>
<evidence type="ECO:0000313" key="5">
    <source>
        <dbReference type="Proteomes" id="UP000001554"/>
    </source>
</evidence>
<dbReference type="EC" id="3.1.1.-" evidence="3"/>
<dbReference type="InterPro" id="IPR029058">
    <property type="entry name" value="AB_hydrolase_fold"/>
</dbReference>
<dbReference type="KEGG" id="bfo:118417188"/>
<feature type="signal peptide" evidence="3">
    <location>
        <begin position="1"/>
        <end position="36"/>
    </location>
</feature>
<proteinExistence type="inferred from homology"/>
<dbReference type="PANTHER" id="PTHR45570">
    <property type="entry name" value="CARBOXYLIC ESTER HYDROLASE"/>
    <property type="match status" value="1"/>
</dbReference>
<dbReference type="GO" id="GO:0016787">
    <property type="term" value="F:hydrolase activity"/>
    <property type="evidence" value="ECO:0007669"/>
    <property type="project" value="UniProtKB-KW"/>
</dbReference>
<comment type="similarity">
    <text evidence="1 3">Belongs to the type-B carboxylesterase/lipase family.</text>
</comment>
<dbReference type="PANTHER" id="PTHR45570:SF1">
    <property type="entry name" value="CARBOXYLIC ESTER HYDROLASE"/>
    <property type="match status" value="1"/>
</dbReference>
<feature type="chain" id="PRO_5039962541" description="Carboxylic ester hydrolase" evidence="3">
    <location>
        <begin position="37"/>
        <end position="575"/>
    </location>
</feature>
<evidence type="ECO:0000259" key="4">
    <source>
        <dbReference type="Pfam" id="PF00135"/>
    </source>
</evidence>
<name>A0A9J7MTU5_BRAFL</name>
<evidence type="ECO:0000256" key="3">
    <source>
        <dbReference type="RuleBase" id="RU361235"/>
    </source>
</evidence>
<dbReference type="InterPro" id="IPR002018">
    <property type="entry name" value="CarbesteraseB"/>
</dbReference>
<keyword evidence="2 3" id="KW-0378">Hydrolase</keyword>
<dbReference type="SUPFAM" id="SSF53474">
    <property type="entry name" value="alpha/beta-Hydrolases"/>
    <property type="match status" value="1"/>
</dbReference>
<dbReference type="GeneID" id="118417188"/>
<dbReference type="PROSITE" id="PS00122">
    <property type="entry name" value="CARBOXYLESTERASE_B_1"/>
    <property type="match status" value="1"/>
</dbReference>
<evidence type="ECO:0000313" key="6">
    <source>
        <dbReference type="RefSeq" id="XP_035678529.1"/>
    </source>
</evidence>
<keyword evidence="5" id="KW-1185">Reference proteome</keyword>
<sequence length="575" mass="64156">MLFLYKVCWDQSTMASVVSAHLSLLLLLFMMKNAASINATDGPIAKTQFGPVKGIYADEAAIFFGLPFGMPPVGEMRWKPPQPFHTSWAPSTYDATFPRPGCYQDDCGAAPDPDIKQACPQDGKFSEDCLHLNIFTPLPFNPMEKLPVVIWFPGEQYVYGSANSFLFDGRFLASKTHAIVVTTNYRLGALGCLVAGEGDGAAKGNYGTLDQITAMQWVQSNIRSFGGDKDQVTIMGQSSGADSVALHLMGDDTENLFQRAVMMSVPFHFPHKTQNQAAKLGQSFARYLNCTSGDMACMRNASPQHIIDVQWKAMAVDPFQLAEKYVKWAPIVDGKILTSQDDLDIFLQGKFQKKPFIIGSTTDDAFPLIYEAWQKNMTKEQYQQVLDTILMGKASEVLKEYPPALTGDERPTLANLATDMFYTCPTRTAIRSAITHGTTDVWLYHFDHVVKGKDLWPHQDQVCYEKVCHGSDLPFLLQTLPLFGPKMTDLEQSMADDMALYFGNFIHTGDPNGQPHQASIHQPDHFHGSPRPSSIYWPKYSKEGGYMNMKFTTSGTQLEQGYRSQKCDFWDTISS</sequence>
<reference evidence="6" key="2">
    <citation type="submission" date="2025-08" db="UniProtKB">
        <authorList>
            <consortium name="RefSeq"/>
        </authorList>
    </citation>
    <scope>IDENTIFICATION</scope>
    <source>
        <strain evidence="6">S238N-H82</strain>
        <tissue evidence="6">Testes</tissue>
    </source>
</reference>
<evidence type="ECO:0000256" key="2">
    <source>
        <dbReference type="ARBA" id="ARBA00022801"/>
    </source>
</evidence>